<name>A0A941ETZ6_9ACTN</name>
<evidence type="ECO:0000313" key="3">
    <source>
        <dbReference type="Proteomes" id="UP000675781"/>
    </source>
</evidence>
<dbReference type="EMBL" id="JAGSOG010000140">
    <property type="protein sequence ID" value="MBR7836418.1"/>
    <property type="molecule type" value="Genomic_DNA"/>
</dbReference>
<dbReference type="AlphaFoldDB" id="A0A941ETZ6"/>
<evidence type="ECO:0000313" key="2">
    <source>
        <dbReference type="EMBL" id="MBR7836418.1"/>
    </source>
</evidence>
<organism evidence="2 3">
    <name type="scientific">Actinospica durhamensis</name>
    <dbReference type="NCBI Taxonomy" id="1508375"/>
    <lineage>
        <taxon>Bacteria</taxon>
        <taxon>Bacillati</taxon>
        <taxon>Actinomycetota</taxon>
        <taxon>Actinomycetes</taxon>
        <taxon>Catenulisporales</taxon>
        <taxon>Actinospicaceae</taxon>
        <taxon>Actinospica</taxon>
    </lineage>
</organism>
<sequence length="335" mass="33583">MSDQAGDVASGTLTGVRAAGSAFADYGPVRVLDTRSGKGVAAGAVASGGTLKLKVVGRGYPGNPIPAGVTAVALNVTAVSPRANGYLSVYGNEDQAGTVLTRPGTSNLNFQADQNVANLVLVPVGKDGTVDFYNSSKGSTQIVADIEGFFTTSSQTVENVALSGYTPLSPIRVVDTRKGTGTGGKVAQIPAGGTLVVQMSDAHGIGQSTSVALHITAVGSTRNGMISAFPADPDAVQHAAAYGVSDVNYSAGQTASNTAFVTTSTEAQSGSPTGSVAFYNSSSGPVDLVVDVVGYFGYRLPASGGASAYVPSSRRSGPSTPGSRPRRSPAGCRPI</sequence>
<proteinExistence type="predicted"/>
<protein>
    <submittedName>
        <fullName evidence="2">Uncharacterized protein</fullName>
    </submittedName>
</protein>
<keyword evidence="3" id="KW-1185">Reference proteome</keyword>
<feature type="compositionally biased region" description="Low complexity" evidence="1">
    <location>
        <begin position="311"/>
        <end position="335"/>
    </location>
</feature>
<comment type="caution">
    <text evidence="2">The sequence shown here is derived from an EMBL/GenBank/DDBJ whole genome shotgun (WGS) entry which is preliminary data.</text>
</comment>
<evidence type="ECO:0000256" key="1">
    <source>
        <dbReference type="SAM" id="MobiDB-lite"/>
    </source>
</evidence>
<reference evidence="2" key="1">
    <citation type="submission" date="2021-04" db="EMBL/GenBank/DDBJ databases">
        <title>Genome based classification of Actinospica acidithermotolerans sp. nov., an actinobacterium isolated from an Indonesian hot spring.</title>
        <authorList>
            <person name="Kusuma A.B."/>
            <person name="Putra K.E."/>
            <person name="Nafisah S."/>
            <person name="Loh J."/>
            <person name="Nouioui I."/>
            <person name="Goodfellow M."/>
        </authorList>
    </citation>
    <scope>NUCLEOTIDE SEQUENCE</scope>
    <source>
        <strain evidence="2">CSCA 57</strain>
    </source>
</reference>
<accession>A0A941ETZ6</accession>
<dbReference type="Proteomes" id="UP000675781">
    <property type="component" value="Unassembled WGS sequence"/>
</dbReference>
<gene>
    <name evidence="2" type="ORF">KDL01_24285</name>
</gene>
<feature type="region of interest" description="Disordered" evidence="1">
    <location>
        <begin position="304"/>
        <end position="335"/>
    </location>
</feature>